<comment type="caution">
    <text evidence="1">The sequence shown here is derived from an EMBL/GenBank/DDBJ whole genome shotgun (WGS) entry which is preliminary data.</text>
</comment>
<keyword evidence="2" id="KW-1185">Reference proteome</keyword>
<gene>
    <name evidence="1" type="ORF">LGH70_16600</name>
</gene>
<dbReference type="RefSeq" id="WP_226187817.1">
    <property type="nucleotide sequence ID" value="NZ_JAJADQ010000008.1"/>
</dbReference>
<evidence type="ECO:0000313" key="2">
    <source>
        <dbReference type="Proteomes" id="UP001165297"/>
    </source>
</evidence>
<name>A0ABS8AH95_9BACT</name>
<organism evidence="1 2">
    <name type="scientific">Hymenobacter nitidus</name>
    <dbReference type="NCBI Taxonomy" id="2880929"/>
    <lineage>
        <taxon>Bacteria</taxon>
        <taxon>Pseudomonadati</taxon>
        <taxon>Bacteroidota</taxon>
        <taxon>Cytophagia</taxon>
        <taxon>Cytophagales</taxon>
        <taxon>Hymenobacteraceae</taxon>
        <taxon>Hymenobacter</taxon>
    </lineage>
</organism>
<accession>A0ABS8AH95</accession>
<protein>
    <recommendedName>
        <fullName evidence="3">T9SS type A sorting domain-containing protein</fullName>
    </recommendedName>
</protein>
<dbReference type="EMBL" id="JAJADQ010000008">
    <property type="protein sequence ID" value="MCB2379221.1"/>
    <property type="molecule type" value="Genomic_DNA"/>
</dbReference>
<sequence>EATGTANPLAVTMSANKTLTATFTASAGTATFYRAVNINGGALVLDGQNWVGSSGAANFQVPGSTFSNQTIPLVPATDATRAGMIRSSVYGPSIAATMSNVPAGTYSVYLYVWEDNKAEVYTIRLEGQVVRANYNSGSAGSWARLGPFTAAITDGTINVTTSGGYANLSGFEVWRQNPAARTALTLPEGTEPDGPQTIAARPSRTALPVQAYPNPSADGRYEVLLPTEFGGTLTYTLLSATGARLAQGTRQCAPATSRLAFDFTPQQTPAGLYYLLLEGPGLRARVKLMRE</sequence>
<dbReference type="InterPro" id="IPR008979">
    <property type="entry name" value="Galactose-bd-like_sf"/>
</dbReference>
<reference evidence="1" key="1">
    <citation type="submission" date="2021-10" db="EMBL/GenBank/DDBJ databases">
        <authorList>
            <person name="Dean J.D."/>
            <person name="Kim M.K."/>
            <person name="Newey C.N."/>
            <person name="Stoker T.S."/>
            <person name="Thompson D.W."/>
            <person name="Grose J.H."/>
        </authorList>
    </citation>
    <scope>NUCLEOTIDE SEQUENCE</scope>
    <source>
        <strain evidence="1">BT635</strain>
    </source>
</reference>
<evidence type="ECO:0000313" key="1">
    <source>
        <dbReference type="EMBL" id="MCB2379221.1"/>
    </source>
</evidence>
<proteinExistence type="predicted"/>
<dbReference type="Gene3D" id="2.60.120.430">
    <property type="entry name" value="Galactose-binding lectin"/>
    <property type="match status" value="1"/>
</dbReference>
<dbReference type="Proteomes" id="UP001165297">
    <property type="component" value="Unassembled WGS sequence"/>
</dbReference>
<evidence type="ECO:0008006" key="3">
    <source>
        <dbReference type="Google" id="ProtNLM"/>
    </source>
</evidence>
<dbReference type="SUPFAM" id="SSF49785">
    <property type="entry name" value="Galactose-binding domain-like"/>
    <property type="match status" value="1"/>
</dbReference>
<feature type="non-terminal residue" evidence="1">
    <location>
        <position position="1"/>
    </location>
</feature>